<protein>
    <recommendedName>
        <fullName evidence="2">AMIN-like domain-containing protein</fullName>
    </recommendedName>
</protein>
<dbReference type="OrthoDB" id="3393679at2"/>
<gene>
    <name evidence="3" type="ORF">SAMN04488563_7089</name>
</gene>
<evidence type="ECO:0000256" key="1">
    <source>
        <dbReference type="SAM" id="SignalP"/>
    </source>
</evidence>
<dbReference type="STRING" id="419479.SAMN04488563_7089"/>
<sequence>MKRTITMLTALLTAGLAFLAAPAAADAGPYCGLRWGSLPERAAVTQTAPLTDVRAGRHACFDRLVLDFAGDADGYSVRYVSSVSMDGSGQLVPLRGAADLEVVAVAPAHDAGGHATYTPAVRAELVRVTGWRTFRQVAWAGSFEGQTTIGLGVRARLPFRVFTLDGPGAGSRLVVDVAHRW</sequence>
<feature type="domain" description="AMIN-like" evidence="2">
    <location>
        <begin position="49"/>
        <end position="179"/>
    </location>
</feature>
<dbReference type="Pfam" id="PF24837">
    <property type="entry name" value="AMIN-like"/>
    <property type="match status" value="1"/>
</dbReference>
<proteinExistence type="predicted"/>
<organism evidence="3 4">
    <name type="scientific">Jiangella alkaliphila</name>
    <dbReference type="NCBI Taxonomy" id="419479"/>
    <lineage>
        <taxon>Bacteria</taxon>
        <taxon>Bacillati</taxon>
        <taxon>Actinomycetota</taxon>
        <taxon>Actinomycetes</taxon>
        <taxon>Jiangellales</taxon>
        <taxon>Jiangellaceae</taxon>
        <taxon>Jiangella</taxon>
    </lineage>
</organism>
<dbReference type="RefSeq" id="WP_046768975.1">
    <property type="nucleotide sequence ID" value="NZ_KQ061229.1"/>
</dbReference>
<keyword evidence="1" id="KW-0732">Signal</keyword>
<evidence type="ECO:0000313" key="4">
    <source>
        <dbReference type="Proteomes" id="UP000182977"/>
    </source>
</evidence>
<feature type="chain" id="PRO_5009279989" description="AMIN-like domain-containing protein" evidence="1">
    <location>
        <begin position="26"/>
        <end position="181"/>
    </location>
</feature>
<dbReference type="EMBL" id="LT629791">
    <property type="protein sequence ID" value="SDU88390.1"/>
    <property type="molecule type" value="Genomic_DNA"/>
</dbReference>
<keyword evidence="4" id="KW-1185">Reference proteome</keyword>
<reference evidence="4" key="1">
    <citation type="submission" date="2016-10" db="EMBL/GenBank/DDBJ databases">
        <authorList>
            <person name="Varghese N."/>
            <person name="Submissions S."/>
        </authorList>
    </citation>
    <scope>NUCLEOTIDE SEQUENCE [LARGE SCALE GENOMIC DNA]</scope>
    <source>
        <strain evidence="4">DSM 45079</strain>
    </source>
</reference>
<feature type="signal peptide" evidence="1">
    <location>
        <begin position="1"/>
        <end position="25"/>
    </location>
</feature>
<evidence type="ECO:0000259" key="2">
    <source>
        <dbReference type="Pfam" id="PF24837"/>
    </source>
</evidence>
<dbReference type="InterPro" id="IPR056303">
    <property type="entry name" value="AMIN-like"/>
</dbReference>
<accession>A0A1H2M547</accession>
<evidence type="ECO:0000313" key="3">
    <source>
        <dbReference type="EMBL" id="SDU88390.1"/>
    </source>
</evidence>
<dbReference type="AlphaFoldDB" id="A0A1H2M547"/>
<dbReference type="Proteomes" id="UP000182977">
    <property type="component" value="Chromosome I"/>
</dbReference>
<name>A0A1H2M547_9ACTN</name>